<keyword evidence="4 6" id="KW-0378">Hydrolase</keyword>
<keyword evidence="2 6" id="KW-0929">Antimicrobial</keyword>
<evidence type="ECO:0000256" key="1">
    <source>
        <dbReference type="ARBA" id="ARBA00000632"/>
    </source>
</evidence>
<dbReference type="InterPro" id="IPR051018">
    <property type="entry name" value="Bacteriophage_GH24"/>
</dbReference>
<dbReference type="EMBL" id="VTPX01000021">
    <property type="protein sequence ID" value="KAA0015513.1"/>
    <property type="molecule type" value="Genomic_DNA"/>
</dbReference>
<accession>A0A640WAD0</accession>
<sequence length="126" mass="13449">MQSYQDAVGVWTICTGHTGDVTAGMTATPAQCEAFLKSDLGKALNAVDDQVEVEIPETTRAALGSFVFNVGGGAFARSTLLKKLNAGDIVGACNQLPRWVYADGKRLRGLVTRRAEERTLCLMGVE</sequence>
<protein>
    <recommendedName>
        <fullName evidence="6">Lysozyme</fullName>
        <ecNumber evidence="6">3.2.1.17</ecNumber>
    </recommendedName>
</protein>
<dbReference type="CDD" id="cd16900">
    <property type="entry name" value="endolysin_R21-like"/>
    <property type="match status" value="1"/>
</dbReference>
<dbReference type="GO" id="GO:0009253">
    <property type="term" value="P:peptidoglycan catabolic process"/>
    <property type="evidence" value="ECO:0007669"/>
    <property type="project" value="InterPro"/>
</dbReference>
<evidence type="ECO:0000256" key="5">
    <source>
        <dbReference type="ARBA" id="ARBA00023295"/>
    </source>
</evidence>
<comment type="catalytic activity">
    <reaction evidence="1 6">
        <text>Hydrolysis of (1-&gt;4)-beta-linkages between N-acetylmuramic acid and N-acetyl-D-glucosamine residues in a peptidoglycan and between N-acetyl-D-glucosamine residues in chitodextrins.</text>
        <dbReference type="EC" id="3.2.1.17"/>
    </reaction>
</comment>
<dbReference type="EC" id="3.2.1.17" evidence="6"/>
<evidence type="ECO:0000256" key="4">
    <source>
        <dbReference type="ARBA" id="ARBA00022801"/>
    </source>
</evidence>
<dbReference type="Pfam" id="PF00959">
    <property type="entry name" value="Phage_lysozyme"/>
    <property type="match status" value="1"/>
</dbReference>
<proteinExistence type="inferred from homology"/>
<dbReference type="HAMAP" id="MF_04110">
    <property type="entry name" value="ENDOLYSIN_T4"/>
    <property type="match status" value="1"/>
</dbReference>
<dbReference type="PANTHER" id="PTHR38107:SF3">
    <property type="entry name" value="LYSOZYME RRRD-RELATED"/>
    <property type="match status" value="1"/>
</dbReference>
<evidence type="ECO:0000313" key="7">
    <source>
        <dbReference type="EMBL" id="KAA0015513.1"/>
    </source>
</evidence>
<keyword evidence="8" id="KW-1185">Reference proteome</keyword>
<dbReference type="InterPro" id="IPR034690">
    <property type="entry name" value="Endolysin_T4_type"/>
</dbReference>
<dbReference type="PANTHER" id="PTHR38107">
    <property type="match status" value="1"/>
</dbReference>
<comment type="similarity">
    <text evidence="6">Belongs to the glycosyl hydrolase 24 family.</text>
</comment>
<dbReference type="InterPro" id="IPR023346">
    <property type="entry name" value="Lysozyme-like_dom_sf"/>
</dbReference>
<dbReference type="GO" id="GO:0031640">
    <property type="term" value="P:killing of cells of another organism"/>
    <property type="evidence" value="ECO:0007669"/>
    <property type="project" value="UniProtKB-KW"/>
</dbReference>
<evidence type="ECO:0000256" key="2">
    <source>
        <dbReference type="ARBA" id="ARBA00022529"/>
    </source>
</evidence>
<dbReference type="Proteomes" id="UP000466024">
    <property type="component" value="Unassembled WGS sequence"/>
</dbReference>
<keyword evidence="5 6" id="KW-0326">Glycosidase</keyword>
<evidence type="ECO:0000313" key="8">
    <source>
        <dbReference type="Proteomes" id="UP000466024"/>
    </source>
</evidence>
<dbReference type="GO" id="GO:0003796">
    <property type="term" value="F:lysozyme activity"/>
    <property type="evidence" value="ECO:0007669"/>
    <property type="project" value="UniProtKB-EC"/>
</dbReference>
<dbReference type="InterPro" id="IPR023347">
    <property type="entry name" value="Lysozyme_dom_sf"/>
</dbReference>
<dbReference type="GO" id="GO:0042742">
    <property type="term" value="P:defense response to bacterium"/>
    <property type="evidence" value="ECO:0007669"/>
    <property type="project" value="UniProtKB-KW"/>
</dbReference>
<organism evidence="7 8">
    <name type="scientific">Salinicola corii</name>
    <dbReference type="NCBI Taxonomy" id="2606937"/>
    <lineage>
        <taxon>Bacteria</taxon>
        <taxon>Pseudomonadati</taxon>
        <taxon>Pseudomonadota</taxon>
        <taxon>Gammaproteobacteria</taxon>
        <taxon>Oceanospirillales</taxon>
        <taxon>Halomonadaceae</taxon>
        <taxon>Salinicola</taxon>
    </lineage>
</organism>
<dbReference type="Gene3D" id="1.10.530.40">
    <property type="match status" value="1"/>
</dbReference>
<comment type="caution">
    <text evidence="7">The sequence shown here is derived from an EMBL/GenBank/DDBJ whole genome shotgun (WGS) entry which is preliminary data.</text>
</comment>
<dbReference type="SUPFAM" id="SSF53955">
    <property type="entry name" value="Lysozyme-like"/>
    <property type="match status" value="1"/>
</dbReference>
<gene>
    <name evidence="7" type="ORF">F0A16_20600</name>
</gene>
<reference evidence="7 8" key="1">
    <citation type="submission" date="2019-08" db="EMBL/GenBank/DDBJ databases">
        <title>Bioinformatics analysis of the strain L3 and L5.</title>
        <authorList>
            <person name="Li X."/>
        </authorList>
    </citation>
    <scope>NUCLEOTIDE SEQUENCE [LARGE SCALE GENOMIC DNA]</scope>
    <source>
        <strain evidence="7 8">L3</strain>
    </source>
</reference>
<keyword evidence="3 6" id="KW-0081">Bacteriolytic enzyme</keyword>
<evidence type="ECO:0000256" key="3">
    <source>
        <dbReference type="ARBA" id="ARBA00022638"/>
    </source>
</evidence>
<dbReference type="GO" id="GO:0016998">
    <property type="term" value="P:cell wall macromolecule catabolic process"/>
    <property type="evidence" value="ECO:0007669"/>
    <property type="project" value="InterPro"/>
</dbReference>
<evidence type="ECO:0000256" key="6">
    <source>
        <dbReference type="RuleBase" id="RU003788"/>
    </source>
</evidence>
<dbReference type="InterPro" id="IPR002196">
    <property type="entry name" value="Glyco_hydro_24"/>
</dbReference>
<dbReference type="AlphaFoldDB" id="A0A640WAD0"/>
<name>A0A640WAD0_9GAMM</name>